<feature type="signal peptide" evidence="1">
    <location>
        <begin position="1"/>
        <end position="19"/>
    </location>
</feature>
<dbReference type="AlphaFoldDB" id="A0A6M8T0S2"/>
<accession>A0A6M8T0S2</accession>
<organism evidence="2 3">
    <name type="scientific">Deefgea piscis</name>
    <dbReference type="NCBI Taxonomy" id="2739061"/>
    <lineage>
        <taxon>Bacteria</taxon>
        <taxon>Pseudomonadati</taxon>
        <taxon>Pseudomonadota</taxon>
        <taxon>Betaproteobacteria</taxon>
        <taxon>Neisseriales</taxon>
        <taxon>Chitinibacteraceae</taxon>
        <taxon>Deefgea</taxon>
    </lineage>
</organism>
<name>A0A6M8T0S2_9NEIS</name>
<evidence type="ECO:0000256" key="1">
    <source>
        <dbReference type="SAM" id="SignalP"/>
    </source>
</evidence>
<dbReference type="RefSeq" id="WP_173534770.1">
    <property type="nucleotide sequence ID" value="NZ_CP054144.1"/>
</dbReference>
<dbReference type="KEGG" id="dee:HQN60_15770"/>
<keyword evidence="2" id="KW-0614">Plasmid</keyword>
<feature type="chain" id="PRO_5026695625" evidence="1">
    <location>
        <begin position="20"/>
        <end position="156"/>
    </location>
</feature>
<sequence>MKHLFQILVLSVAASTAIAAPSKLVPISAEQQSAIQTQFEVKTKDKNLAEAVGQAKENIGKFLEVESCIANFSGSQLNLYAAPGKQFADMNYWPVMASARKHVRDTCVTVTKIQGWKLSAKNSLVFEVVYTADDSGEIVKKHYEVQKQGDDSWLFI</sequence>
<geneLocation type="plasmid" evidence="2 3">
    <name>unnamed1</name>
</geneLocation>
<reference evidence="2 3" key="1">
    <citation type="submission" date="2020-05" db="EMBL/GenBank/DDBJ databases">
        <title>Complete genome sequence of Deefgea sp. D17.</title>
        <authorList>
            <person name="Bae J.-W."/>
            <person name="Han J.E."/>
        </authorList>
    </citation>
    <scope>NUCLEOTIDE SEQUENCE [LARGE SCALE GENOMIC DNA]</scope>
    <source>
        <strain evidence="2 3">D17</strain>
        <plasmid evidence="2 3">unnamed1</plasmid>
    </source>
</reference>
<evidence type="ECO:0000313" key="3">
    <source>
        <dbReference type="Proteomes" id="UP000504844"/>
    </source>
</evidence>
<proteinExistence type="predicted"/>
<keyword evidence="3" id="KW-1185">Reference proteome</keyword>
<evidence type="ECO:0000313" key="2">
    <source>
        <dbReference type="EMBL" id="QKJ68269.1"/>
    </source>
</evidence>
<keyword evidence="1" id="KW-0732">Signal</keyword>
<dbReference type="EMBL" id="CP054144">
    <property type="protein sequence ID" value="QKJ68269.1"/>
    <property type="molecule type" value="Genomic_DNA"/>
</dbReference>
<dbReference type="Proteomes" id="UP000504844">
    <property type="component" value="Plasmid unnamed1"/>
</dbReference>
<gene>
    <name evidence="2" type="ORF">HQN60_15770</name>
</gene>
<protein>
    <submittedName>
        <fullName evidence="2">Uncharacterized protein</fullName>
    </submittedName>
</protein>